<reference evidence="1 2" key="1">
    <citation type="submission" date="2017-01" db="EMBL/GenBank/DDBJ databases">
        <authorList>
            <person name="Mah S.A."/>
            <person name="Swanson W.J."/>
            <person name="Moy G.W."/>
            <person name="Vacquier V.D."/>
        </authorList>
    </citation>
    <scope>NUCLEOTIDE SEQUENCE [LARGE SCALE GENOMIC DNA]</scope>
    <source>
        <strain evidence="1 2">DSM 21219</strain>
    </source>
</reference>
<sequence length="48" mass="4761">MVAVAEAVRSAAEVETPPDTVLVAAALAGSVAVWGDSLPLITQPAKST</sequence>
<gene>
    <name evidence="1" type="ORF">SAMN05421849_0212</name>
</gene>
<organism evidence="1 2">
    <name type="scientific">Pontibaca methylaminivorans</name>
    <dbReference type="NCBI Taxonomy" id="515897"/>
    <lineage>
        <taxon>Bacteria</taxon>
        <taxon>Pseudomonadati</taxon>
        <taxon>Pseudomonadota</taxon>
        <taxon>Alphaproteobacteria</taxon>
        <taxon>Rhodobacterales</taxon>
        <taxon>Roseobacteraceae</taxon>
        <taxon>Pontibaca</taxon>
    </lineage>
</organism>
<proteinExistence type="predicted"/>
<protein>
    <submittedName>
        <fullName evidence="1">Uncharacterized protein</fullName>
    </submittedName>
</protein>
<dbReference type="RefSeq" id="WP_159438948.1">
    <property type="nucleotide sequence ID" value="NZ_FTPS01000001.1"/>
</dbReference>
<dbReference type="AlphaFoldDB" id="A0A1R3W9R5"/>
<keyword evidence="2" id="KW-1185">Reference proteome</keyword>
<evidence type="ECO:0000313" key="1">
    <source>
        <dbReference type="EMBL" id="SIT74783.1"/>
    </source>
</evidence>
<name>A0A1R3W9R5_9RHOB</name>
<dbReference type="STRING" id="515897.SAMN05421849_0212"/>
<accession>A0A1R3W9R5</accession>
<dbReference type="Proteomes" id="UP000192455">
    <property type="component" value="Unassembled WGS sequence"/>
</dbReference>
<evidence type="ECO:0000313" key="2">
    <source>
        <dbReference type="Proteomes" id="UP000192455"/>
    </source>
</evidence>
<dbReference type="EMBL" id="FTPS01000001">
    <property type="protein sequence ID" value="SIT74783.1"/>
    <property type="molecule type" value="Genomic_DNA"/>
</dbReference>